<comment type="caution">
    <text evidence="1">The sequence shown here is derived from an EMBL/GenBank/DDBJ whole genome shotgun (WGS) entry which is preliminary data.</text>
</comment>
<evidence type="ECO:0000313" key="2">
    <source>
        <dbReference type="Proteomes" id="UP001472677"/>
    </source>
</evidence>
<reference evidence="1 2" key="1">
    <citation type="journal article" date="2024" name="G3 (Bethesda)">
        <title>Genome assembly of Hibiscus sabdariffa L. provides insights into metabolisms of medicinal natural products.</title>
        <authorList>
            <person name="Kim T."/>
        </authorList>
    </citation>
    <scope>NUCLEOTIDE SEQUENCE [LARGE SCALE GENOMIC DNA]</scope>
    <source>
        <strain evidence="1">TK-2024</strain>
        <tissue evidence="1">Old leaves</tissue>
    </source>
</reference>
<feature type="non-terminal residue" evidence="1">
    <location>
        <position position="177"/>
    </location>
</feature>
<accession>A0ABR2A8G2</accession>
<sequence length="177" mass="19527">MQVVHRRRKISPLAKDATGTRSTTCQGIQISGSRFTALQQVDDEIVSEGIAQYGCLARGKAVAVEKAKTAKEIPFAPKTAESSWHGAIRVEEVVIPVKSTLDQSKHQAVKVVDKGVNRTFRENNDRIFPVSIRGGSPVEFVSAMRTELNRASKTRDTTGVVHQNELTEGTNQVQWRD</sequence>
<protein>
    <submittedName>
        <fullName evidence="1">Uncharacterized protein</fullName>
    </submittedName>
</protein>
<organism evidence="1 2">
    <name type="scientific">Hibiscus sabdariffa</name>
    <name type="common">roselle</name>
    <dbReference type="NCBI Taxonomy" id="183260"/>
    <lineage>
        <taxon>Eukaryota</taxon>
        <taxon>Viridiplantae</taxon>
        <taxon>Streptophyta</taxon>
        <taxon>Embryophyta</taxon>
        <taxon>Tracheophyta</taxon>
        <taxon>Spermatophyta</taxon>
        <taxon>Magnoliopsida</taxon>
        <taxon>eudicotyledons</taxon>
        <taxon>Gunneridae</taxon>
        <taxon>Pentapetalae</taxon>
        <taxon>rosids</taxon>
        <taxon>malvids</taxon>
        <taxon>Malvales</taxon>
        <taxon>Malvaceae</taxon>
        <taxon>Malvoideae</taxon>
        <taxon>Hibiscus</taxon>
    </lineage>
</organism>
<proteinExistence type="predicted"/>
<gene>
    <name evidence="1" type="ORF">V6N12_001615</name>
</gene>
<evidence type="ECO:0000313" key="1">
    <source>
        <dbReference type="EMBL" id="KAK8489071.1"/>
    </source>
</evidence>
<keyword evidence="2" id="KW-1185">Reference proteome</keyword>
<dbReference type="EMBL" id="JBBPBM010000944">
    <property type="protein sequence ID" value="KAK8489071.1"/>
    <property type="molecule type" value="Genomic_DNA"/>
</dbReference>
<name>A0ABR2A8G2_9ROSI</name>
<dbReference type="Proteomes" id="UP001472677">
    <property type="component" value="Unassembled WGS sequence"/>
</dbReference>